<accession>A0A1Y2IBU5</accession>
<feature type="compositionally biased region" description="Low complexity" evidence="1">
    <location>
        <begin position="902"/>
        <end position="919"/>
    </location>
</feature>
<evidence type="ECO:0000313" key="5">
    <source>
        <dbReference type="Proteomes" id="UP000193067"/>
    </source>
</evidence>
<dbReference type="CDD" id="cd18186">
    <property type="entry name" value="BTB_POZ_ZBTB_KLHL-like"/>
    <property type="match status" value="1"/>
</dbReference>
<dbReference type="PROSITE" id="PS50245">
    <property type="entry name" value="CAP_GLY_2"/>
    <property type="match status" value="1"/>
</dbReference>
<dbReference type="STRING" id="1353009.A0A1Y2IBU5"/>
<dbReference type="Proteomes" id="UP000193067">
    <property type="component" value="Unassembled WGS sequence"/>
</dbReference>
<dbReference type="Gene3D" id="3.30.710.10">
    <property type="entry name" value="Potassium Channel Kv1.1, Chain A"/>
    <property type="match status" value="1"/>
</dbReference>
<dbReference type="PANTHER" id="PTHR22427">
    <property type="entry name" value="GH15728P"/>
    <property type="match status" value="1"/>
</dbReference>
<sequence length="1149" mass="124652">MAPTTPATPPGLQEATHNSTVHWQDDLQALFHHAKDRFADVVWELQTDSGGVEEVWGHKAVVYARAPPSFQARYFSFKPPPIASPVPYSSSPTGTLPAQSALSLSLGLDFASHSRSPSPAPYRSNSPTPSTNTGALLRLPTNINPTLFANELEYLYTGKGLGEAFEFLFDSGDSNEDGNTEEGRLDKLRKDFVFMWRSRLYSDVRIALTGNFSSSNHESTTAVFSSHRFILVSRVPYFNTQLLQWAVKPSSPGEPLTLNLPSPPFTPASLHFTLGFIYTGTLVFSHRTFDLDTAFHIMRSATYLSLESLYDEIQARIVQEMMHGLFHAFLEFSEYEAITGGKWGTGGCRCRQCARRAPRVLEFSLLDDVKNPHLERGARRALVGLFGEGWCTSEFAALPQKTRDALLKGLAKRTAPMNVFPLLQATHAALKKLDNVIDAWGETVREMILAARKTIDDVAASQATECFEQPEWLEIMEADGVRFEDGERVEMFLEAMRRGLNEKNAAMAYQALVDSVLLRPHPTDPDAAMLSATSHVRVQVEQARMDIIRYIRRRWVTIRQEDGFAGLAPWAAQEIASELELKDESELFMPVTPSATSRGGRLIVRNGPVSKAEESDTVSVHSSMSAVPSRRAADAPKSSSASVRSVARSTHSTATRVTTTTISRRPPLSPGSLRPDSKLTPAHSTPTPSMRGSVADRERAKSPLSPSPGSTARNTSMSTASVRKSTTPSLHSNADRDRVPRPKSVAASVKSVAASVRSTRSTTSTIRKGVAGPSTLRPPSATSRPSSTLSTSSMSENSTAFETARSELTPSSVGRSRRGSAASSHSTVSVRTTGTSTPRTPRRPPSVASKTTSSVSRRPPPSPSPSAAEPPKPVPVAKRTVSTASVRSTISTKSTATRKSVARTPSGTPPTTSKPSTPAKKAEKPLPPEQDENNSTSAAGGAIKAKPKSPPSTSSHEKHGSVVSTASTSTLKRKSSADTIREAASGEQPAQKLPRGATLEIGIPCIISSKKARFRAYARYIGEVEGEVGPWVGVEVPLNDAWPGDKLDGRDWHDGTWGGIRYFDIGSASEWEFGQDTTARRRRNEWLSTLGKDPKGSLKREGDQLSIERAKRLRSVSPAVSDMSTSESRGLFVRPQQVLYVIDAVGTDL</sequence>
<feature type="region of interest" description="Disordered" evidence="1">
    <location>
        <begin position="112"/>
        <end position="136"/>
    </location>
</feature>
<protein>
    <recommendedName>
        <fullName evidence="6">BTB domain-containing protein</fullName>
    </recommendedName>
</protein>
<feature type="compositionally biased region" description="Low complexity" evidence="1">
    <location>
        <begin position="743"/>
        <end position="765"/>
    </location>
</feature>
<feature type="compositionally biased region" description="Low complexity" evidence="1">
    <location>
        <begin position="638"/>
        <end position="674"/>
    </location>
</feature>
<evidence type="ECO:0000256" key="1">
    <source>
        <dbReference type="SAM" id="MobiDB-lite"/>
    </source>
</evidence>
<feature type="compositionally biased region" description="Pro residues" evidence="1">
    <location>
        <begin position="858"/>
        <end position="874"/>
    </location>
</feature>
<feature type="compositionally biased region" description="Polar residues" evidence="1">
    <location>
        <begin position="113"/>
        <end position="134"/>
    </location>
</feature>
<evidence type="ECO:0000313" key="4">
    <source>
        <dbReference type="EMBL" id="OSC97361.1"/>
    </source>
</evidence>
<dbReference type="Pfam" id="PF00651">
    <property type="entry name" value="BTB"/>
    <property type="match status" value="1"/>
</dbReference>
<keyword evidence="5" id="KW-1185">Reference proteome</keyword>
<dbReference type="InterPro" id="IPR011333">
    <property type="entry name" value="SKP1/BTB/POZ_sf"/>
</dbReference>
<feature type="compositionally biased region" description="Low complexity" evidence="1">
    <location>
        <begin position="773"/>
        <end position="795"/>
    </location>
</feature>
<feature type="compositionally biased region" description="Polar residues" evidence="1">
    <location>
        <begin position="880"/>
        <end position="898"/>
    </location>
</feature>
<dbReference type="InterPro" id="IPR036859">
    <property type="entry name" value="CAP-Gly_dom_sf"/>
</dbReference>
<gene>
    <name evidence="4" type="ORF">PYCCODRAFT_1481331</name>
</gene>
<dbReference type="OrthoDB" id="2130750at2759"/>
<feature type="domain" description="CAP-Gly" evidence="3">
    <location>
        <begin position="1022"/>
        <end position="1075"/>
    </location>
</feature>
<feature type="compositionally biased region" description="Polar residues" evidence="1">
    <location>
        <begin position="707"/>
        <end position="732"/>
    </location>
</feature>
<dbReference type="InterPro" id="IPR000210">
    <property type="entry name" value="BTB/POZ_dom"/>
</dbReference>
<feature type="compositionally biased region" description="Polar residues" evidence="1">
    <location>
        <begin position="796"/>
        <end position="810"/>
    </location>
</feature>
<dbReference type="SUPFAM" id="SSF54695">
    <property type="entry name" value="POZ domain"/>
    <property type="match status" value="1"/>
</dbReference>
<dbReference type="AlphaFoldDB" id="A0A1Y2IBU5"/>
<evidence type="ECO:0000259" key="3">
    <source>
        <dbReference type="PROSITE" id="PS50245"/>
    </source>
</evidence>
<feature type="domain" description="BTB" evidence="2">
    <location>
        <begin position="202"/>
        <end position="286"/>
    </location>
</feature>
<dbReference type="PANTHER" id="PTHR22427:SF7">
    <property type="entry name" value="GH15728P"/>
    <property type="match status" value="1"/>
</dbReference>
<reference evidence="4 5" key="1">
    <citation type="journal article" date="2015" name="Biotechnol. Biofuels">
        <title>Enhanced degradation of softwood versus hardwood by the white-rot fungus Pycnoporus coccineus.</title>
        <authorList>
            <person name="Couturier M."/>
            <person name="Navarro D."/>
            <person name="Chevret D."/>
            <person name="Henrissat B."/>
            <person name="Piumi F."/>
            <person name="Ruiz-Duenas F.J."/>
            <person name="Martinez A.T."/>
            <person name="Grigoriev I.V."/>
            <person name="Riley R."/>
            <person name="Lipzen A."/>
            <person name="Berrin J.G."/>
            <person name="Master E.R."/>
            <person name="Rosso M.N."/>
        </authorList>
    </citation>
    <scope>NUCLEOTIDE SEQUENCE [LARGE SCALE GENOMIC DNA]</scope>
    <source>
        <strain evidence="4 5">BRFM310</strain>
    </source>
</reference>
<evidence type="ECO:0000259" key="2">
    <source>
        <dbReference type="PROSITE" id="PS50097"/>
    </source>
</evidence>
<dbReference type="InterPro" id="IPR000938">
    <property type="entry name" value="CAP-Gly_domain"/>
</dbReference>
<dbReference type="PROSITE" id="PS50097">
    <property type="entry name" value="BTB"/>
    <property type="match status" value="1"/>
</dbReference>
<dbReference type="Gene3D" id="2.30.30.190">
    <property type="entry name" value="CAP Gly-rich-like domain"/>
    <property type="match status" value="1"/>
</dbReference>
<feature type="compositionally biased region" description="Polar residues" evidence="1">
    <location>
        <begin position="617"/>
        <end position="626"/>
    </location>
</feature>
<dbReference type="EMBL" id="KZ084152">
    <property type="protein sequence ID" value="OSC97361.1"/>
    <property type="molecule type" value="Genomic_DNA"/>
</dbReference>
<proteinExistence type="predicted"/>
<evidence type="ECO:0008006" key="6">
    <source>
        <dbReference type="Google" id="ProtNLM"/>
    </source>
</evidence>
<feature type="compositionally biased region" description="Low complexity" evidence="1">
    <location>
        <begin position="811"/>
        <end position="857"/>
    </location>
</feature>
<feature type="region of interest" description="Disordered" evidence="1">
    <location>
        <begin position="608"/>
        <end position="992"/>
    </location>
</feature>
<dbReference type="SUPFAM" id="SSF74924">
    <property type="entry name" value="Cap-Gly domain"/>
    <property type="match status" value="1"/>
</dbReference>
<name>A0A1Y2IBU5_TRAC3</name>
<organism evidence="4 5">
    <name type="scientific">Trametes coccinea (strain BRFM310)</name>
    <name type="common">Pycnoporus coccineus</name>
    <dbReference type="NCBI Taxonomy" id="1353009"/>
    <lineage>
        <taxon>Eukaryota</taxon>
        <taxon>Fungi</taxon>
        <taxon>Dikarya</taxon>
        <taxon>Basidiomycota</taxon>
        <taxon>Agaricomycotina</taxon>
        <taxon>Agaricomycetes</taxon>
        <taxon>Polyporales</taxon>
        <taxon>Polyporaceae</taxon>
        <taxon>Trametes</taxon>
    </lineage>
</organism>